<keyword evidence="1" id="KW-0812">Transmembrane</keyword>
<keyword evidence="1" id="KW-0472">Membrane</keyword>
<evidence type="ECO:0000256" key="1">
    <source>
        <dbReference type="SAM" id="Phobius"/>
    </source>
</evidence>
<dbReference type="Proteomes" id="UP000428330">
    <property type="component" value="Chromosome"/>
</dbReference>
<evidence type="ECO:0000313" key="3">
    <source>
        <dbReference type="Proteomes" id="UP000428330"/>
    </source>
</evidence>
<organism evidence="2 3">
    <name type="scientific">Roseovarius faecimaris</name>
    <dbReference type="NCBI Taxonomy" id="2494550"/>
    <lineage>
        <taxon>Bacteria</taxon>
        <taxon>Pseudomonadati</taxon>
        <taxon>Pseudomonadota</taxon>
        <taxon>Alphaproteobacteria</taxon>
        <taxon>Rhodobacterales</taxon>
        <taxon>Roseobacteraceae</taxon>
        <taxon>Roseovarius</taxon>
    </lineage>
</organism>
<evidence type="ECO:0000313" key="2">
    <source>
        <dbReference type="EMBL" id="QGX97409.1"/>
    </source>
</evidence>
<protein>
    <submittedName>
        <fullName evidence="2">VUT family protein</fullName>
    </submittedName>
</protein>
<gene>
    <name evidence="2" type="ORF">EI983_03580</name>
</gene>
<keyword evidence="3" id="KW-1185">Reference proteome</keyword>
<feature type="transmembrane region" description="Helical" evidence="1">
    <location>
        <begin position="124"/>
        <end position="148"/>
    </location>
</feature>
<keyword evidence="1" id="KW-1133">Transmembrane helix</keyword>
<dbReference type="KEGG" id="rom:EI983_03580"/>
<name>A0A6I6IKL0_9RHOB</name>
<feature type="transmembrane region" description="Helical" evidence="1">
    <location>
        <begin position="154"/>
        <end position="175"/>
    </location>
</feature>
<dbReference type="RefSeq" id="WP_157706046.1">
    <property type="nucleotide sequence ID" value="NZ_CP034348.1"/>
</dbReference>
<dbReference type="AlphaFoldDB" id="A0A6I6IKL0"/>
<dbReference type="InterPro" id="IPR003744">
    <property type="entry name" value="YhhQ"/>
</dbReference>
<dbReference type="EMBL" id="CP034348">
    <property type="protein sequence ID" value="QGX97409.1"/>
    <property type="molecule type" value="Genomic_DNA"/>
</dbReference>
<dbReference type="OrthoDB" id="9155154at2"/>
<proteinExistence type="predicted"/>
<dbReference type="Pfam" id="PF02592">
    <property type="entry name" value="Vut_1"/>
    <property type="match status" value="1"/>
</dbReference>
<feature type="transmembrane region" description="Helical" evidence="1">
    <location>
        <begin position="12"/>
        <end position="29"/>
    </location>
</feature>
<feature type="transmembrane region" description="Helical" evidence="1">
    <location>
        <begin position="49"/>
        <end position="66"/>
    </location>
</feature>
<feature type="transmembrane region" description="Helical" evidence="1">
    <location>
        <begin position="73"/>
        <end position="92"/>
    </location>
</feature>
<sequence length="187" mass="19461">MNTQTAQRIEGLLYLGMFVACIPLANWMIGNVGTFCVPNGPCVIPVAPGISAPSGVVVIGAALVLRDLVQRRLGLAWAVGAILAGAVLSGFVAPPALVLASVVAFALSEFADLAVYTPLQKRSLLLAVAASGVVGILADSLLFLSLAFGSLDFFWGQVIGKSWALVLALPLVHLLRKRDARLGFQPA</sequence>
<accession>A0A6I6IKL0</accession>
<feature type="transmembrane region" description="Helical" evidence="1">
    <location>
        <begin position="98"/>
        <end position="117"/>
    </location>
</feature>
<reference evidence="3" key="1">
    <citation type="submission" date="2018-12" db="EMBL/GenBank/DDBJ databases">
        <title>Complete genome sequence of Roseovarius sp. MME-070.</title>
        <authorList>
            <person name="Nam Y.-D."/>
            <person name="Kang J."/>
            <person name="Chung W.-H."/>
            <person name="Park Y.S."/>
        </authorList>
    </citation>
    <scope>NUCLEOTIDE SEQUENCE [LARGE SCALE GENOMIC DNA]</scope>
    <source>
        <strain evidence="3">MME-070</strain>
    </source>
</reference>